<name>D7DJJ8_METV0</name>
<dbReference type="KEGG" id="meh:M301_1861"/>
<dbReference type="STRING" id="666681.M301_1861"/>
<sequence length="323" mass="35677">MKLTVDCVLNHELANLQSTSALSRLLAKAKVAQLNVPLEALICQQFGLNEKSDLPIAAISAAADGLAVGDNYWLRADPVHFVMQRDCFSLSEPAPLFIKPEHATLMVASLNKHFEQDGLVFCIGKSGAWYLHADKVAQIATTLPSVAMDKNVHHFMPQGVDSAKWKSILNEVQMLLHDHPANEARESSGELVVNSVWLSGGGVMPSSKVLQHDVDLIIANDVLNQGLAAWANISCQPVAASLEKLLQSTAQHVRLTLPKSNHSQTNSLDETWFAPLFAALKNKQIEQITLNLGFYEKCLVVVIKPLDIYKFWRKPKPIMQYLE</sequence>
<dbReference type="Proteomes" id="UP000000383">
    <property type="component" value="Chromosome"/>
</dbReference>
<dbReference type="HOGENOM" id="CLU_037503_0_0_4"/>
<protein>
    <submittedName>
        <fullName evidence="1">2,3-bisphosphoglycerate-independent phosphoglycerate mutase</fullName>
    </submittedName>
</protein>
<evidence type="ECO:0000313" key="2">
    <source>
        <dbReference type="Proteomes" id="UP000000383"/>
    </source>
</evidence>
<dbReference type="EMBL" id="CP002056">
    <property type="protein sequence ID" value="ADI30233.1"/>
    <property type="molecule type" value="Genomic_DNA"/>
</dbReference>
<accession>D7DJJ8</accession>
<evidence type="ECO:0000313" key="1">
    <source>
        <dbReference type="EMBL" id="ADI30233.1"/>
    </source>
</evidence>
<reference evidence="2" key="1">
    <citation type="submission" date="2010-05" db="EMBL/GenBank/DDBJ databases">
        <title>Complete sequence of Methylotenera sp. 301.</title>
        <authorList>
            <person name="Lucas S."/>
            <person name="Copeland A."/>
            <person name="Lapidus A."/>
            <person name="Cheng J.-F."/>
            <person name="Bruce D."/>
            <person name="Goodwin L."/>
            <person name="Pitluck S."/>
            <person name="Clum A."/>
            <person name="Land M."/>
            <person name="Hauser L."/>
            <person name="Kyrpides N."/>
            <person name="Ivanova N."/>
            <person name="Chistoservova L."/>
            <person name="Kalyuzhnaya M."/>
            <person name="Woyke T."/>
        </authorList>
    </citation>
    <scope>NUCLEOTIDE SEQUENCE [LARGE SCALE GENOMIC DNA]</scope>
    <source>
        <strain evidence="2">301</strain>
    </source>
</reference>
<dbReference type="eggNOG" id="COG4255">
    <property type="taxonomic scope" value="Bacteria"/>
</dbReference>
<proteinExistence type="predicted"/>
<organism evidence="1 2">
    <name type="scientific">Methylotenera versatilis (strain 301)</name>
    <dbReference type="NCBI Taxonomy" id="666681"/>
    <lineage>
        <taxon>Bacteria</taxon>
        <taxon>Pseudomonadati</taxon>
        <taxon>Pseudomonadota</taxon>
        <taxon>Betaproteobacteria</taxon>
        <taxon>Nitrosomonadales</taxon>
        <taxon>Methylophilaceae</taxon>
        <taxon>Methylotenera</taxon>
    </lineage>
</organism>
<gene>
    <name evidence="1" type="ordered locus">M301_1861</name>
</gene>
<dbReference type="AlphaFoldDB" id="D7DJJ8"/>
<keyword evidence="2" id="KW-1185">Reference proteome</keyword>
<reference evidence="1 2" key="2">
    <citation type="journal article" date="2011" name="J. Bacteriol.">
        <title>Genomes of three methylotrophs from a single niche uncover genetic and metabolic divergence of Methylophilaceae.</title>
        <authorList>
            <person name="Lapidus A."/>
            <person name="Clum A."/>
            <person name="Labutti K."/>
            <person name="Kaluzhnaya M.G."/>
            <person name="Lim S."/>
            <person name="Beck D.A."/>
            <person name="Glavina Del Rio T."/>
            <person name="Nolan M."/>
            <person name="Mavromatis K."/>
            <person name="Huntemann M."/>
            <person name="Lucas S."/>
            <person name="Lidstrom M.E."/>
            <person name="Ivanova N."/>
            <person name="Chistoserdova L."/>
        </authorList>
    </citation>
    <scope>NUCLEOTIDE SEQUENCE [LARGE SCALE GENOMIC DNA]</scope>
    <source>
        <strain evidence="1 2">301</strain>
    </source>
</reference>
<dbReference type="RefSeq" id="WP_013148545.1">
    <property type="nucleotide sequence ID" value="NC_014207.1"/>
</dbReference>